<evidence type="ECO:0000256" key="6">
    <source>
        <dbReference type="PROSITE-ProRule" id="PRU10141"/>
    </source>
</evidence>
<evidence type="ECO:0000256" key="3">
    <source>
        <dbReference type="ARBA" id="ARBA00022741"/>
    </source>
</evidence>
<dbReference type="OMA" id="KSEADHM"/>
<feature type="domain" description="Protein kinase" evidence="8">
    <location>
        <begin position="4"/>
        <end position="309"/>
    </location>
</feature>
<sequence>MEKYNIIQNLGDGTYGQVYKAQNIKTGEYVAIKKLKRKYTNWDECMSLREVRSLRKLNHINLVKLKEIFQIKDELMLVFEYLELNLYQMYMKYKEQKKSIPLKTIQSIIYQIAKGLDSLHKTGYFHRDLKPENILINQSENQVKICDFGLAREVRCRPPFTEYVSTRWYRAPEVLLHSQSYNSPIDIFSLGCIMAELYLLNPLFSGNSELDQFFKIVNLMGTPINWNEGFNLAMRMGVNIPKKENIPLNDDILKAKIKILTKIDKNIPNYEKGLKWFLFDLNDKIRLNYRQALLATDYKDIVQTSEQFLLDKIQKGQSSQVMVLCQDNVEKYVKLGWKIEKAVHGISVKQQSYKQNENQQFTFSQFI</sequence>
<dbReference type="EMBL" id="GL983176">
    <property type="protein sequence ID" value="EGR34227.1"/>
    <property type="molecule type" value="Genomic_DNA"/>
</dbReference>
<dbReference type="GO" id="GO:0005524">
    <property type="term" value="F:ATP binding"/>
    <property type="evidence" value="ECO:0007669"/>
    <property type="project" value="UniProtKB-UniRule"/>
</dbReference>
<keyword evidence="10" id="KW-1185">Reference proteome</keyword>
<keyword evidence="1 7" id="KW-0723">Serine/threonine-protein kinase</keyword>
<dbReference type="OrthoDB" id="2158884at2759"/>
<dbReference type="PANTHER" id="PTHR24055">
    <property type="entry name" value="MITOGEN-ACTIVATED PROTEIN KINASE"/>
    <property type="match status" value="1"/>
</dbReference>
<evidence type="ECO:0000256" key="7">
    <source>
        <dbReference type="RuleBase" id="RU000304"/>
    </source>
</evidence>
<dbReference type="RefSeq" id="XP_004039531.1">
    <property type="nucleotide sequence ID" value="XM_004039483.1"/>
</dbReference>
<proteinExistence type="inferred from homology"/>
<dbReference type="PROSITE" id="PS50011">
    <property type="entry name" value="PROTEIN_KINASE_DOM"/>
    <property type="match status" value="1"/>
</dbReference>
<dbReference type="Pfam" id="PF00069">
    <property type="entry name" value="Pkinase"/>
    <property type="match status" value="1"/>
</dbReference>
<dbReference type="Gene3D" id="3.30.830.10">
    <property type="entry name" value="Metalloenzyme, LuxS/M16 peptidase-like"/>
    <property type="match status" value="1"/>
</dbReference>
<dbReference type="GeneID" id="14910414"/>
<protein>
    <submittedName>
        <fullName evidence="9">Protein kinase domain protein</fullName>
        <ecNumber evidence="9">2.7.11.23</ecNumber>
    </submittedName>
</protein>
<evidence type="ECO:0000313" key="9">
    <source>
        <dbReference type="EMBL" id="EGR34227.1"/>
    </source>
</evidence>
<dbReference type="InParanoid" id="G0QKM9"/>
<dbReference type="InterPro" id="IPR000719">
    <property type="entry name" value="Prot_kinase_dom"/>
</dbReference>
<dbReference type="InterPro" id="IPR008271">
    <property type="entry name" value="Ser/Thr_kinase_AS"/>
</dbReference>
<gene>
    <name evidence="9" type="ORF">IMG5_020020</name>
</gene>
<dbReference type="FunFam" id="1.10.510.10:FF:000624">
    <property type="entry name" value="Mitogen-activated protein kinase"/>
    <property type="match status" value="1"/>
</dbReference>
<comment type="similarity">
    <text evidence="7">Belongs to the protein kinase superfamily.</text>
</comment>
<evidence type="ECO:0000313" key="10">
    <source>
        <dbReference type="Proteomes" id="UP000008983"/>
    </source>
</evidence>
<evidence type="ECO:0000256" key="4">
    <source>
        <dbReference type="ARBA" id="ARBA00022777"/>
    </source>
</evidence>
<feature type="binding site" evidence="6">
    <location>
        <position position="34"/>
    </location>
    <ligand>
        <name>ATP</name>
        <dbReference type="ChEBI" id="CHEBI:30616"/>
    </ligand>
</feature>
<dbReference type="SUPFAM" id="SSF56112">
    <property type="entry name" value="Protein kinase-like (PK-like)"/>
    <property type="match status" value="1"/>
</dbReference>
<dbReference type="PROSITE" id="PS00107">
    <property type="entry name" value="PROTEIN_KINASE_ATP"/>
    <property type="match status" value="1"/>
</dbReference>
<evidence type="ECO:0000259" key="8">
    <source>
        <dbReference type="PROSITE" id="PS50011"/>
    </source>
</evidence>
<name>G0QKM9_ICHMU</name>
<dbReference type="InterPro" id="IPR050117">
    <property type="entry name" value="MAPK"/>
</dbReference>
<dbReference type="InterPro" id="IPR017441">
    <property type="entry name" value="Protein_kinase_ATP_BS"/>
</dbReference>
<dbReference type="CDD" id="cd07830">
    <property type="entry name" value="STKc_MAK_like"/>
    <property type="match status" value="1"/>
</dbReference>
<evidence type="ECO:0000256" key="1">
    <source>
        <dbReference type="ARBA" id="ARBA00022527"/>
    </source>
</evidence>
<dbReference type="EC" id="2.7.11.23" evidence="9"/>
<dbReference type="InterPro" id="IPR011009">
    <property type="entry name" value="Kinase-like_dom_sf"/>
</dbReference>
<dbReference type="FunFam" id="3.30.200.20:FF:000545">
    <property type="entry name" value="CMGC family protein kinase"/>
    <property type="match status" value="1"/>
</dbReference>
<dbReference type="SMART" id="SM00220">
    <property type="entry name" value="S_TKc"/>
    <property type="match status" value="1"/>
</dbReference>
<dbReference type="GO" id="GO:0008353">
    <property type="term" value="F:RNA polymerase II CTD heptapeptide repeat kinase activity"/>
    <property type="evidence" value="ECO:0007669"/>
    <property type="project" value="UniProtKB-EC"/>
</dbReference>
<keyword evidence="4 9" id="KW-0418">Kinase</keyword>
<dbReference type="eggNOG" id="KOG0661">
    <property type="taxonomic scope" value="Eukaryota"/>
</dbReference>
<organism evidence="9 10">
    <name type="scientific">Ichthyophthirius multifiliis</name>
    <name type="common">White spot disease agent</name>
    <name type="synonym">Ich</name>
    <dbReference type="NCBI Taxonomy" id="5932"/>
    <lineage>
        <taxon>Eukaryota</taxon>
        <taxon>Sar</taxon>
        <taxon>Alveolata</taxon>
        <taxon>Ciliophora</taxon>
        <taxon>Intramacronucleata</taxon>
        <taxon>Oligohymenophorea</taxon>
        <taxon>Hymenostomatida</taxon>
        <taxon>Ophryoglenina</taxon>
        <taxon>Ichthyophthirius</taxon>
    </lineage>
</organism>
<dbReference type="Proteomes" id="UP000008983">
    <property type="component" value="Unassembled WGS sequence"/>
</dbReference>
<dbReference type="PROSITE" id="PS00108">
    <property type="entry name" value="PROTEIN_KINASE_ST"/>
    <property type="match status" value="1"/>
</dbReference>
<dbReference type="AlphaFoldDB" id="G0QKM9"/>
<evidence type="ECO:0000256" key="5">
    <source>
        <dbReference type="ARBA" id="ARBA00022840"/>
    </source>
</evidence>
<accession>G0QKM9</accession>
<keyword evidence="2 9" id="KW-0808">Transferase</keyword>
<keyword evidence="3 6" id="KW-0547">Nucleotide-binding</keyword>
<dbReference type="Gene3D" id="1.10.510.10">
    <property type="entry name" value="Transferase(Phosphotransferase) domain 1"/>
    <property type="match status" value="1"/>
</dbReference>
<dbReference type="STRING" id="857967.G0QKM9"/>
<evidence type="ECO:0000256" key="2">
    <source>
        <dbReference type="ARBA" id="ARBA00022679"/>
    </source>
</evidence>
<keyword evidence="5 6" id="KW-0067">ATP-binding</keyword>
<reference evidence="9 10" key="1">
    <citation type="submission" date="2011-07" db="EMBL/GenBank/DDBJ databases">
        <authorList>
            <person name="Coyne R."/>
            <person name="Brami D."/>
            <person name="Johnson J."/>
            <person name="Hostetler J."/>
            <person name="Hannick L."/>
            <person name="Clark T."/>
            <person name="Cassidy-Hanley D."/>
            <person name="Inman J."/>
        </authorList>
    </citation>
    <scope>NUCLEOTIDE SEQUENCE [LARGE SCALE GENOMIC DNA]</scope>
    <source>
        <strain evidence="9 10">G5</strain>
    </source>
</reference>